<dbReference type="EMBL" id="LR798326">
    <property type="protein sequence ID" value="CAB5223734.1"/>
    <property type="molecule type" value="Genomic_DNA"/>
</dbReference>
<protein>
    <submittedName>
        <fullName evidence="1">Uncharacterized protein</fullName>
    </submittedName>
</protein>
<evidence type="ECO:0000313" key="1">
    <source>
        <dbReference type="EMBL" id="CAB5223734.1"/>
    </source>
</evidence>
<gene>
    <name evidence="1" type="ORF">UFOVP387_4</name>
</gene>
<accession>A0A6J7X0L6</accession>
<reference evidence="1" key="1">
    <citation type="submission" date="2020-05" db="EMBL/GenBank/DDBJ databases">
        <authorList>
            <person name="Chiriac C."/>
            <person name="Salcher M."/>
            <person name="Ghai R."/>
            <person name="Kavagutti S V."/>
        </authorList>
    </citation>
    <scope>NUCLEOTIDE SEQUENCE</scope>
</reference>
<organism evidence="1">
    <name type="scientific">uncultured Caudovirales phage</name>
    <dbReference type="NCBI Taxonomy" id="2100421"/>
    <lineage>
        <taxon>Viruses</taxon>
        <taxon>Duplodnaviria</taxon>
        <taxon>Heunggongvirae</taxon>
        <taxon>Uroviricota</taxon>
        <taxon>Caudoviricetes</taxon>
        <taxon>Peduoviridae</taxon>
        <taxon>Maltschvirus</taxon>
        <taxon>Maltschvirus maltsch</taxon>
    </lineage>
</organism>
<name>A0A6J7X0L6_9CAUD</name>
<sequence>MGKLFIDVLSFDDCTYCFDIEQIEYIKKHKTKTTQIFLKCGLDILIREDYQSFINRLKTN</sequence>
<proteinExistence type="predicted"/>